<comment type="caution">
    <text evidence="2">The sequence shown here is derived from an EMBL/GenBank/DDBJ whole genome shotgun (WGS) entry which is preliminary data.</text>
</comment>
<keyword evidence="3" id="KW-1185">Reference proteome</keyword>
<sequence length="153" mass="17134">MKETVLKYGLYGVAAGFVIFMLHLIIGIDNFDYSTNEILGYLSIFLSLSFIYFAIKHYRDNVNNGVVSLGKGIAIGVLISVFVGVGIGIADFVYTKFINPDFFSNYEQMLKDQSREDEIIKMTSTMAALFMLVLVTIIGFIISLLSALFLQRK</sequence>
<feature type="transmembrane region" description="Helical" evidence="1">
    <location>
        <begin position="9"/>
        <end position="26"/>
    </location>
</feature>
<evidence type="ECO:0000313" key="3">
    <source>
        <dbReference type="Proteomes" id="UP001497527"/>
    </source>
</evidence>
<dbReference type="RefSeq" id="WP_348716084.1">
    <property type="nucleotide sequence ID" value="NZ_CAXJIO010000011.1"/>
</dbReference>
<evidence type="ECO:0000256" key="1">
    <source>
        <dbReference type="SAM" id="Phobius"/>
    </source>
</evidence>
<keyword evidence="1" id="KW-0812">Transmembrane</keyword>
<keyword evidence="1" id="KW-0472">Membrane</keyword>
<evidence type="ECO:0008006" key="4">
    <source>
        <dbReference type="Google" id="ProtNLM"/>
    </source>
</evidence>
<accession>A0ABM9PAY7</accession>
<feature type="transmembrane region" description="Helical" evidence="1">
    <location>
        <begin position="127"/>
        <end position="150"/>
    </location>
</feature>
<gene>
    <name evidence="2" type="ORF">T190423A01A_20363</name>
</gene>
<dbReference type="EMBL" id="CAXJIO010000011">
    <property type="protein sequence ID" value="CAL2102612.1"/>
    <property type="molecule type" value="Genomic_DNA"/>
</dbReference>
<dbReference type="InterPro" id="IPR025250">
    <property type="entry name" value="DUF4199"/>
</dbReference>
<evidence type="ECO:0000313" key="2">
    <source>
        <dbReference type="EMBL" id="CAL2102612.1"/>
    </source>
</evidence>
<reference evidence="2 3" key="1">
    <citation type="submission" date="2024-05" db="EMBL/GenBank/DDBJ databases">
        <authorList>
            <person name="Duchaud E."/>
        </authorList>
    </citation>
    <scope>NUCLEOTIDE SEQUENCE [LARGE SCALE GENOMIC DNA]</scope>
    <source>
        <strain evidence="2">Ena-SAMPLE-TAB-13-05-2024-13:56:06:370-140308</strain>
    </source>
</reference>
<keyword evidence="1" id="KW-1133">Transmembrane helix</keyword>
<proteinExistence type="predicted"/>
<protein>
    <recommendedName>
        <fullName evidence="4">DUF4199 domain-containing protein</fullName>
    </recommendedName>
</protein>
<feature type="transmembrane region" description="Helical" evidence="1">
    <location>
        <begin position="38"/>
        <end position="55"/>
    </location>
</feature>
<dbReference type="Proteomes" id="UP001497527">
    <property type="component" value="Unassembled WGS sequence"/>
</dbReference>
<dbReference type="Pfam" id="PF13858">
    <property type="entry name" value="DUF4199"/>
    <property type="match status" value="1"/>
</dbReference>
<name>A0ABM9PAY7_9FLAO</name>
<organism evidence="2 3">
    <name type="scientific">Tenacibaculum polynesiense</name>
    <dbReference type="NCBI Taxonomy" id="3137857"/>
    <lineage>
        <taxon>Bacteria</taxon>
        <taxon>Pseudomonadati</taxon>
        <taxon>Bacteroidota</taxon>
        <taxon>Flavobacteriia</taxon>
        <taxon>Flavobacteriales</taxon>
        <taxon>Flavobacteriaceae</taxon>
        <taxon>Tenacibaculum</taxon>
    </lineage>
</organism>
<feature type="transmembrane region" description="Helical" evidence="1">
    <location>
        <begin position="75"/>
        <end position="94"/>
    </location>
</feature>